<reference evidence="1" key="2">
    <citation type="journal article" date="2022" name="New Phytol.">
        <title>Evolutionary transition to the ectomycorrhizal habit in the genomes of a hyperdiverse lineage of mushroom-forming fungi.</title>
        <authorList>
            <person name="Looney B."/>
            <person name="Miyauchi S."/>
            <person name="Morin E."/>
            <person name="Drula E."/>
            <person name="Courty P.E."/>
            <person name="Kohler A."/>
            <person name="Kuo A."/>
            <person name="LaButti K."/>
            <person name="Pangilinan J."/>
            <person name="Lipzen A."/>
            <person name="Riley R."/>
            <person name="Andreopoulos W."/>
            <person name="He G."/>
            <person name="Johnson J."/>
            <person name="Nolan M."/>
            <person name="Tritt A."/>
            <person name="Barry K.W."/>
            <person name="Grigoriev I.V."/>
            <person name="Nagy L.G."/>
            <person name="Hibbett D."/>
            <person name="Henrissat B."/>
            <person name="Matheny P.B."/>
            <person name="Labbe J."/>
            <person name="Martin F.M."/>
        </authorList>
    </citation>
    <scope>NUCLEOTIDE SEQUENCE</scope>
    <source>
        <strain evidence="1">HHB10654</strain>
    </source>
</reference>
<dbReference type="Proteomes" id="UP000814140">
    <property type="component" value="Unassembled WGS sequence"/>
</dbReference>
<organism evidence="1 2">
    <name type="scientific">Artomyces pyxidatus</name>
    <dbReference type="NCBI Taxonomy" id="48021"/>
    <lineage>
        <taxon>Eukaryota</taxon>
        <taxon>Fungi</taxon>
        <taxon>Dikarya</taxon>
        <taxon>Basidiomycota</taxon>
        <taxon>Agaricomycotina</taxon>
        <taxon>Agaricomycetes</taxon>
        <taxon>Russulales</taxon>
        <taxon>Auriscalpiaceae</taxon>
        <taxon>Artomyces</taxon>
    </lineage>
</organism>
<evidence type="ECO:0000313" key="1">
    <source>
        <dbReference type="EMBL" id="KAI0064515.1"/>
    </source>
</evidence>
<protein>
    <submittedName>
        <fullName evidence="1">Uncharacterized protein</fullName>
    </submittedName>
</protein>
<keyword evidence="2" id="KW-1185">Reference proteome</keyword>
<sequence>MALLAALRRTNRVIAPCSFRSLATAASHGVDVEPRAPRQTRPPKISINTLNPLRLQPSDFVDLSNRRAPTYSIRGRPYPRGNRLGYAAANSKRFPDGTQGFFYYHPPTPPETILGELRFRVTSSADPATFSSGSDLRTLDGEPWGILPAFLGPSAYHGSTLGQLLLDERLVTQAQRELWDKLPYRRNPVSVVTQFGEPFAVSFGNSVFSHWVVTPKGVQAHRFMNRTCWRVRRDVFRAVVRGDALVSWELSSLPIHEGRRVAVLRMVKALTEVKLVAEYEGTMPMPVEGALIYVRANKPWALDLSEDTCSSRSLRLLLPD</sequence>
<gene>
    <name evidence="1" type="ORF">BV25DRAFT_1914229</name>
</gene>
<comment type="caution">
    <text evidence="1">The sequence shown here is derived from an EMBL/GenBank/DDBJ whole genome shotgun (WGS) entry which is preliminary data.</text>
</comment>
<dbReference type="EMBL" id="MU277198">
    <property type="protein sequence ID" value="KAI0064515.1"/>
    <property type="molecule type" value="Genomic_DNA"/>
</dbReference>
<proteinExistence type="predicted"/>
<reference evidence="1" key="1">
    <citation type="submission" date="2021-03" db="EMBL/GenBank/DDBJ databases">
        <authorList>
            <consortium name="DOE Joint Genome Institute"/>
            <person name="Ahrendt S."/>
            <person name="Looney B.P."/>
            <person name="Miyauchi S."/>
            <person name="Morin E."/>
            <person name="Drula E."/>
            <person name="Courty P.E."/>
            <person name="Chicoki N."/>
            <person name="Fauchery L."/>
            <person name="Kohler A."/>
            <person name="Kuo A."/>
            <person name="Labutti K."/>
            <person name="Pangilinan J."/>
            <person name="Lipzen A."/>
            <person name="Riley R."/>
            <person name="Andreopoulos W."/>
            <person name="He G."/>
            <person name="Johnson J."/>
            <person name="Barry K.W."/>
            <person name="Grigoriev I.V."/>
            <person name="Nagy L."/>
            <person name="Hibbett D."/>
            <person name="Henrissat B."/>
            <person name="Matheny P.B."/>
            <person name="Labbe J."/>
            <person name="Martin F."/>
        </authorList>
    </citation>
    <scope>NUCLEOTIDE SEQUENCE</scope>
    <source>
        <strain evidence="1">HHB10654</strain>
    </source>
</reference>
<name>A0ACB8T949_9AGAM</name>
<evidence type="ECO:0000313" key="2">
    <source>
        <dbReference type="Proteomes" id="UP000814140"/>
    </source>
</evidence>
<accession>A0ACB8T949</accession>